<dbReference type="KEGG" id="twh:TWT_177"/>
<dbReference type="PANTHER" id="PTHR42711:SF17">
    <property type="entry name" value="ABC TRANSPORTER ATP-BINDING PROTEIN"/>
    <property type="match status" value="1"/>
</dbReference>
<dbReference type="AlphaFoldDB" id="Q83GR9"/>
<keyword evidence="8" id="KW-1185">Reference proteome</keyword>
<dbReference type="SMART" id="SM00382">
    <property type="entry name" value="AAA"/>
    <property type="match status" value="1"/>
</dbReference>
<keyword evidence="4 7" id="KW-0067">ATP-binding</keyword>
<protein>
    <submittedName>
        <fullName evidence="7">ABC transporter ATP-binding protein</fullName>
    </submittedName>
</protein>
<proteinExistence type="predicted"/>
<dbReference type="InterPro" id="IPR027417">
    <property type="entry name" value="P-loop_NTPase"/>
</dbReference>
<dbReference type="HOGENOM" id="CLU_000604_1_2_11"/>
<dbReference type="Gene3D" id="3.40.50.300">
    <property type="entry name" value="P-loop containing nucleotide triphosphate hydrolases"/>
    <property type="match status" value="1"/>
</dbReference>
<evidence type="ECO:0000256" key="3">
    <source>
        <dbReference type="ARBA" id="ARBA00022741"/>
    </source>
</evidence>
<evidence type="ECO:0000256" key="5">
    <source>
        <dbReference type="ARBA" id="ARBA00023251"/>
    </source>
</evidence>
<dbReference type="InterPro" id="IPR003593">
    <property type="entry name" value="AAA+_ATPase"/>
</dbReference>
<evidence type="ECO:0000313" key="8">
    <source>
        <dbReference type="Proteomes" id="UP000002200"/>
    </source>
</evidence>
<dbReference type="GO" id="GO:0016887">
    <property type="term" value="F:ATP hydrolysis activity"/>
    <property type="evidence" value="ECO:0007669"/>
    <property type="project" value="InterPro"/>
</dbReference>
<dbReference type="Proteomes" id="UP000002200">
    <property type="component" value="Chromosome"/>
</dbReference>
<dbReference type="eggNOG" id="COG1131">
    <property type="taxonomic scope" value="Bacteria"/>
</dbReference>
<sequence>MKVPFGVMYTRGGALLMYPAPHGLLDSTSSALAACLALHARIASVAALGEGVSAFVEVMNVAYRYRGGMCAFENVSLSVKKGQVLGLLGVNGAGKTTFVRLLQGILSPISGSISINGYPPTSLRAKVICGNAPQTSVFPSALRVSEFISYVSKLYPRSESLSAVLDKFHLKDLKNRKGSHMSGGQKRQVAVALAFVGFPSLVLLDEPTAGLDISSRRDVINTVKSEISKRGITAIVTSHYLDDIESLADTVVVLQNGRITHNEPINTLIKHTRGNVVSFFSKSPNRVKNILTKAEKFDISGDFVRVTTPDSDNLLRRLYTSDISLRDIRVQSGTLEDAFVELIRKE</sequence>
<keyword evidence="3" id="KW-0547">Nucleotide-binding</keyword>
<dbReference type="STRING" id="203267.TWT_177"/>
<dbReference type="GO" id="GO:0046677">
    <property type="term" value="P:response to antibiotic"/>
    <property type="evidence" value="ECO:0007669"/>
    <property type="project" value="UniProtKB-KW"/>
</dbReference>
<dbReference type="InterPro" id="IPR050763">
    <property type="entry name" value="ABC_transporter_ATP-binding"/>
</dbReference>
<evidence type="ECO:0000313" key="7">
    <source>
        <dbReference type="EMBL" id="AAO44274.1"/>
    </source>
</evidence>
<dbReference type="EMBL" id="AE014184">
    <property type="protein sequence ID" value="AAO44274.1"/>
    <property type="molecule type" value="Genomic_DNA"/>
</dbReference>
<evidence type="ECO:0000259" key="6">
    <source>
        <dbReference type="PROSITE" id="PS50893"/>
    </source>
</evidence>
<dbReference type="InterPro" id="IPR003439">
    <property type="entry name" value="ABC_transporter-like_ATP-bd"/>
</dbReference>
<feature type="domain" description="ABC transporter" evidence="6">
    <location>
        <begin position="56"/>
        <end position="281"/>
    </location>
</feature>
<dbReference type="GO" id="GO:0005886">
    <property type="term" value="C:plasma membrane"/>
    <property type="evidence" value="ECO:0007669"/>
    <property type="project" value="UniProtKB-SubCell"/>
</dbReference>
<accession>Q83GR9</accession>
<evidence type="ECO:0000256" key="4">
    <source>
        <dbReference type="ARBA" id="ARBA00022840"/>
    </source>
</evidence>
<organism evidence="7 8">
    <name type="scientific">Tropheryma whipplei (strain Twist)</name>
    <name type="common">Whipple's bacillus</name>
    <dbReference type="NCBI Taxonomy" id="203267"/>
    <lineage>
        <taxon>Bacteria</taxon>
        <taxon>Bacillati</taxon>
        <taxon>Actinomycetota</taxon>
        <taxon>Actinomycetes</taxon>
        <taxon>Micrococcales</taxon>
        <taxon>Tropherymataceae</taxon>
        <taxon>Tropheryma</taxon>
    </lineage>
</organism>
<keyword evidence="5" id="KW-0046">Antibiotic resistance</keyword>
<evidence type="ECO:0000256" key="1">
    <source>
        <dbReference type="ARBA" id="ARBA00004202"/>
    </source>
</evidence>
<evidence type="ECO:0000256" key="2">
    <source>
        <dbReference type="ARBA" id="ARBA00022448"/>
    </source>
</evidence>
<dbReference type="PROSITE" id="PS50893">
    <property type="entry name" value="ABC_TRANSPORTER_2"/>
    <property type="match status" value="1"/>
</dbReference>
<dbReference type="Pfam" id="PF00005">
    <property type="entry name" value="ABC_tran"/>
    <property type="match status" value="1"/>
</dbReference>
<gene>
    <name evidence="7" type="ordered locus">TWT_177</name>
</gene>
<comment type="subcellular location">
    <subcellularLocation>
        <location evidence="1">Cell membrane</location>
        <topology evidence="1">Peripheral membrane protein</topology>
    </subcellularLocation>
</comment>
<dbReference type="PANTHER" id="PTHR42711">
    <property type="entry name" value="ABC TRANSPORTER ATP-BINDING PROTEIN"/>
    <property type="match status" value="1"/>
</dbReference>
<reference evidence="7 8" key="1">
    <citation type="journal article" date="2003" name="Genome Res.">
        <title>Tropheryma whipplei twist: a human pathogenic Actinobacteria with a reduced genome.</title>
        <authorList>
            <person name="Raoult D."/>
            <person name="Ogata H."/>
            <person name="Audic S."/>
            <person name="Robert C."/>
            <person name="Suhre K."/>
            <person name="Drancourt M."/>
            <person name="Claverie J.-M."/>
        </authorList>
    </citation>
    <scope>NUCLEOTIDE SEQUENCE [LARGE SCALE GENOMIC DNA]</scope>
    <source>
        <strain evidence="7 8">Twist</strain>
    </source>
</reference>
<dbReference type="CDD" id="cd03230">
    <property type="entry name" value="ABC_DR_subfamily_A"/>
    <property type="match status" value="1"/>
</dbReference>
<dbReference type="GO" id="GO:0005524">
    <property type="term" value="F:ATP binding"/>
    <property type="evidence" value="ECO:0007669"/>
    <property type="project" value="UniProtKB-KW"/>
</dbReference>
<name>Q83GR9_TROWT</name>
<dbReference type="SUPFAM" id="SSF52540">
    <property type="entry name" value="P-loop containing nucleoside triphosphate hydrolases"/>
    <property type="match status" value="1"/>
</dbReference>
<keyword evidence="2" id="KW-0813">Transport</keyword>